<reference evidence="1" key="1">
    <citation type="submission" date="2020-03" db="EMBL/GenBank/DDBJ databases">
        <title>Hybrid Assembly of Korean Phytophthora infestans isolates.</title>
        <authorList>
            <person name="Prokchorchik M."/>
            <person name="Lee Y."/>
            <person name="Seo J."/>
            <person name="Cho J.-H."/>
            <person name="Park Y.-E."/>
            <person name="Jang D.-C."/>
            <person name="Im J.-S."/>
            <person name="Choi J.-G."/>
            <person name="Park H.-J."/>
            <person name="Lee G.-B."/>
            <person name="Lee Y.-G."/>
            <person name="Hong S.-Y."/>
            <person name="Cho K."/>
            <person name="Sohn K.H."/>
        </authorList>
    </citation>
    <scope>NUCLEOTIDE SEQUENCE</scope>
    <source>
        <strain evidence="1">KR_2_A2</strain>
    </source>
</reference>
<accession>A0A8S9TU49</accession>
<sequence length="104" mass="12156">MEVAAYKPRRSYSKVTEKCYVSPSARAGLNIRHPVIEKRLFDWIVDIREKKVASLLMVLAKCAFKLSQGRAQAANLMFIRRFLLDDPPYYSQRKKNTKRYEGTQ</sequence>
<gene>
    <name evidence="1" type="ORF">GN958_ATG20768</name>
</gene>
<evidence type="ECO:0000313" key="1">
    <source>
        <dbReference type="EMBL" id="KAF4130054.1"/>
    </source>
</evidence>
<dbReference type="AlphaFoldDB" id="A0A8S9TU49"/>
<protein>
    <submittedName>
        <fullName evidence="1">Uncharacterized protein</fullName>
    </submittedName>
</protein>
<dbReference type="Proteomes" id="UP000704712">
    <property type="component" value="Unassembled WGS sequence"/>
</dbReference>
<feature type="non-terminal residue" evidence="1">
    <location>
        <position position="104"/>
    </location>
</feature>
<dbReference type="EMBL" id="JAACNO010002883">
    <property type="protein sequence ID" value="KAF4130054.1"/>
    <property type="molecule type" value="Genomic_DNA"/>
</dbReference>
<organism evidence="1 2">
    <name type="scientific">Phytophthora infestans</name>
    <name type="common">Potato late blight agent</name>
    <name type="synonym">Botrytis infestans</name>
    <dbReference type="NCBI Taxonomy" id="4787"/>
    <lineage>
        <taxon>Eukaryota</taxon>
        <taxon>Sar</taxon>
        <taxon>Stramenopiles</taxon>
        <taxon>Oomycota</taxon>
        <taxon>Peronosporomycetes</taxon>
        <taxon>Peronosporales</taxon>
        <taxon>Peronosporaceae</taxon>
        <taxon>Phytophthora</taxon>
    </lineage>
</organism>
<evidence type="ECO:0000313" key="2">
    <source>
        <dbReference type="Proteomes" id="UP000704712"/>
    </source>
</evidence>
<name>A0A8S9TU49_PHYIN</name>
<comment type="caution">
    <text evidence="1">The sequence shown here is derived from an EMBL/GenBank/DDBJ whole genome shotgun (WGS) entry which is preliminary data.</text>
</comment>
<proteinExistence type="predicted"/>